<evidence type="ECO:0000313" key="2">
    <source>
        <dbReference type="EMBL" id="GAC28479.1"/>
    </source>
</evidence>
<dbReference type="SUPFAM" id="SSF55729">
    <property type="entry name" value="Acyl-CoA N-acyltransferases (Nat)"/>
    <property type="match status" value="1"/>
</dbReference>
<proteinExistence type="predicted"/>
<reference evidence="3" key="1">
    <citation type="journal article" date="2014" name="Environ. Microbiol.">
        <title>Comparative genomics of the marine bacterial genus Glaciecola reveals the high degree of genomic diversity and genomic characteristic for cold adaptation.</title>
        <authorList>
            <person name="Qin Q.L."/>
            <person name="Xie B.B."/>
            <person name="Yu Y."/>
            <person name="Shu Y.L."/>
            <person name="Rong J.C."/>
            <person name="Zhang Y.J."/>
            <person name="Zhao D.L."/>
            <person name="Chen X.L."/>
            <person name="Zhang X.Y."/>
            <person name="Chen B."/>
            <person name="Zhou B.C."/>
            <person name="Zhang Y.Z."/>
        </authorList>
    </citation>
    <scope>NUCLEOTIDE SEQUENCE [LARGE SCALE GENOMIC DNA]</scope>
    <source>
        <strain evidence="3">ACAM 615</strain>
    </source>
</reference>
<dbReference type="AlphaFoldDB" id="K6Y6R2"/>
<dbReference type="OrthoDB" id="6321659at2"/>
<accession>K6Y6R2</accession>
<dbReference type="RefSeq" id="WP_006010691.1">
    <property type="nucleotide sequence ID" value="NZ_AUAV01000015.1"/>
</dbReference>
<gene>
    <name evidence="2" type="ORF">GPAL_1615</name>
</gene>
<dbReference type="CDD" id="cd04301">
    <property type="entry name" value="NAT_SF"/>
    <property type="match status" value="1"/>
</dbReference>
<dbReference type="Pfam" id="PF00583">
    <property type="entry name" value="Acetyltransf_1"/>
    <property type="match status" value="1"/>
</dbReference>
<dbReference type="InterPro" id="IPR016181">
    <property type="entry name" value="Acyl_CoA_acyltransferase"/>
</dbReference>
<comment type="caution">
    <text evidence="2">The sequence shown here is derived from an EMBL/GenBank/DDBJ whole genome shotgun (WGS) entry which is preliminary data.</text>
</comment>
<name>K6Y6R2_9ALTE</name>
<evidence type="ECO:0000313" key="3">
    <source>
        <dbReference type="Proteomes" id="UP000006251"/>
    </source>
</evidence>
<sequence length="208" mass="23196">MSINYVQLSPHHFDAVIALGNQVHGDNYLDENSLTGLYQCSWSNNINASWVAVLTADELHKLNVSSLRNTPDGYLIGFRLTIASNQWMPDKWCSPLQWDVPREHVCYFKCNTVDAELRGRGVGSRLLKKSIVTSKQQGALAGVAHIWLASPGNSALSYFKACGGKLVKEHTNRWQQYSIEDSYDCPVCGVLCQCTAAEMILKFNQLAQ</sequence>
<dbReference type="STRING" id="1121922.GCA_000428905_02867"/>
<evidence type="ECO:0000259" key="1">
    <source>
        <dbReference type="Pfam" id="PF00583"/>
    </source>
</evidence>
<feature type="domain" description="N-acetyltransferase" evidence="1">
    <location>
        <begin position="98"/>
        <end position="163"/>
    </location>
</feature>
<keyword evidence="3" id="KW-1185">Reference proteome</keyword>
<organism evidence="2 3">
    <name type="scientific">Brumicola pallidula DSM 14239 = ACAM 615</name>
    <dbReference type="NCBI Taxonomy" id="1121922"/>
    <lineage>
        <taxon>Bacteria</taxon>
        <taxon>Pseudomonadati</taxon>
        <taxon>Pseudomonadota</taxon>
        <taxon>Gammaproteobacteria</taxon>
        <taxon>Alteromonadales</taxon>
        <taxon>Alteromonadaceae</taxon>
        <taxon>Brumicola</taxon>
    </lineage>
</organism>
<dbReference type="Proteomes" id="UP000006251">
    <property type="component" value="Unassembled WGS sequence"/>
</dbReference>
<dbReference type="EMBL" id="BAEQ01000024">
    <property type="protein sequence ID" value="GAC28479.1"/>
    <property type="molecule type" value="Genomic_DNA"/>
</dbReference>
<keyword evidence="2" id="KW-0808">Transferase</keyword>
<protein>
    <submittedName>
        <fullName evidence="2">GCN5-related N-acetyltransferase</fullName>
    </submittedName>
</protein>
<dbReference type="GO" id="GO:0016747">
    <property type="term" value="F:acyltransferase activity, transferring groups other than amino-acyl groups"/>
    <property type="evidence" value="ECO:0007669"/>
    <property type="project" value="InterPro"/>
</dbReference>
<dbReference type="InterPro" id="IPR000182">
    <property type="entry name" value="GNAT_dom"/>
</dbReference>
<dbReference type="Gene3D" id="3.40.630.30">
    <property type="match status" value="1"/>
</dbReference>